<evidence type="ECO:0000313" key="4">
    <source>
        <dbReference type="Proteomes" id="UP000252733"/>
    </source>
</evidence>
<name>A0A368V048_9BACT</name>
<dbReference type="Pfam" id="PF02001">
    <property type="entry name" value="DUF134"/>
    <property type="match status" value="1"/>
</dbReference>
<gene>
    <name evidence="3" type="ORF">DFO77_11178</name>
</gene>
<proteinExistence type="inferred from homology"/>
<dbReference type="GO" id="GO:0003677">
    <property type="term" value="F:DNA binding"/>
    <property type="evidence" value="ECO:0007669"/>
    <property type="project" value="UniProtKB-KW"/>
</dbReference>
<dbReference type="SUPFAM" id="SSF88659">
    <property type="entry name" value="Sigma3 and sigma4 domains of RNA polymerase sigma factors"/>
    <property type="match status" value="1"/>
</dbReference>
<organism evidence="3 4">
    <name type="scientific">Marinilabilia salmonicolor</name>
    <dbReference type="NCBI Taxonomy" id="989"/>
    <lineage>
        <taxon>Bacteria</taxon>
        <taxon>Pseudomonadati</taxon>
        <taxon>Bacteroidota</taxon>
        <taxon>Bacteroidia</taxon>
        <taxon>Marinilabiliales</taxon>
        <taxon>Marinilabiliaceae</taxon>
        <taxon>Marinilabilia</taxon>
    </lineage>
</organism>
<dbReference type="HAMAP" id="MF_00674">
    <property type="entry name" value="UPF0251"/>
    <property type="match status" value="1"/>
</dbReference>
<sequence length="134" mass="15502">MPNQRRQRKIQSPPPMDGFKPYGVRMKNMEKVILLFEEYEAIRLIDHEDLNQEEAAARMDVSRPTFTRIYKKARQTVAKALVEGKALLIEGGTYISENYWVRCGKCSKLTTAPDPVQNCPHCHSDKMKNIHQPE</sequence>
<protein>
    <recommendedName>
        <fullName evidence="2">UPF0251 protein DFO77_11178</fullName>
    </recommendedName>
</protein>
<dbReference type="InterPro" id="IPR036388">
    <property type="entry name" value="WH-like_DNA-bd_sf"/>
</dbReference>
<dbReference type="Proteomes" id="UP000252733">
    <property type="component" value="Unassembled WGS sequence"/>
</dbReference>
<reference evidence="3 4" key="1">
    <citation type="submission" date="2018-07" db="EMBL/GenBank/DDBJ databases">
        <title>Freshwater and sediment microbial communities from various areas in North America, analyzing microbe dynamics in response to fracking.</title>
        <authorList>
            <person name="Lamendella R."/>
        </authorList>
    </citation>
    <scope>NUCLEOTIDE SEQUENCE [LARGE SCALE GENOMIC DNA]</scope>
    <source>
        <strain evidence="3 4">160A</strain>
    </source>
</reference>
<accession>A0A368V048</accession>
<evidence type="ECO:0000313" key="3">
    <source>
        <dbReference type="EMBL" id="RCW34577.1"/>
    </source>
</evidence>
<dbReference type="InterPro" id="IPR013324">
    <property type="entry name" value="RNA_pol_sigma_r3/r4-like"/>
</dbReference>
<comment type="caution">
    <text evidence="3">The sequence shown here is derived from an EMBL/GenBank/DDBJ whole genome shotgun (WGS) entry which is preliminary data.</text>
</comment>
<evidence type="ECO:0000256" key="1">
    <source>
        <dbReference type="ARBA" id="ARBA00009350"/>
    </source>
</evidence>
<dbReference type="InterPro" id="IPR002852">
    <property type="entry name" value="UPF0251"/>
</dbReference>
<dbReference type="RefSeq" id="WP_114437053.1">
    <property type="nucleotide sequence ID" value="NZ_QPIZ01000011.1"/>
</dbReference>
<evidence type="ECO:0000256" key="2">
    <source>
        <dbReference type="HAMAP-Rule" id="MF_00674"/>
    </source>
</evidence>
<dbReference type="PANTHER" id="PTHR37478">
    <property type="match status" value="1"/>
</dbReference>
<dbReference type="Gene3D" id="1.10.10.10">
    <property type="entry name" value="Winged helix-like DNA-binding domain superfamily/Winged helix DNA-binding domain"/>
    <property type="match status" value="1"/>
</dbReference>
<keyword evidence="3" id="KW-0238">DNA-binding</keyword>
<dbReference type="AlphaFoldDB" id="A0A368V048"/>
<keyword evidence="4" id="KW-1185">Reference proteome</keyword>
<dbReference type="PANTHER" id="PTHR37478:SF2">
    <property type="entry name" value="UPF0251 PROTEIN TK0562"/>
    <property type="match status" value="1"/>
</dbReference>
<dbReference type="EMBL" id="QPIZ01000011">
    <property type="protein sequence ID" value="RCW34577.1"/>
    <property type="molecule type" value="Genomic_DNA"/>
</dbReference>
<comment type="similarity">
    <text evidence="1 2">Belongs to the UPF0251 family.</text>
</comment>